<keyword evidence="1" id="KW-1133">Transmembrane helix</keyword>
<gene>
    <name evidence="2" type="ORF">H7313_06370</name>
</gene>
<evidence type="ECO:0000313" key="2">
    <source>
        <dbReference type="EMBL" id="MBC2888972.1"/>
    </source>
</evidence>
<keyword evidence="1" id="KW-0472">Membrane</keyword>
<dbReference type="RefSeq" id="WP_185904869.1">
    <property type="nucleotide sequence ID" value="NZ_JACMSE010000003.1"/>
</dbReference>
<reference evidence="2 3" key="1">
    <citation type="submission" date="2020-08" db="EMBL/GenBank/DDBJ databases">
        <authorList>
            <person name="Liu C."/>
            <person name="Sun Q."/>
        </authorList>
    </citation>
    <scope>NUCLEOTIDE SEQUENCE [LARGE SCALE GENOMIC DNA]</scope>
    <source>
        <strain evidence="2 3">N22</strain>
    </source>
</reference>
<evidence type="ECO:0000256" key="1">
    <source>
        <dbReference type="SAM" id="Phobius"/>
    </source>
</evidence>
<name>A0A842JA15_9ACTN</name>
<dbReference type="Gene3D" id="1.10.1760.20">
    <property type="match status" value="1"/>
</dbReference>
<comment type="caution">
    <text evidence="2">The sequence shown here is derived from an EMBL/GenBank/DDBJ whole genome shotgun (WGS) entry which is preliminary data.</text>
</comment>
<evidence type="ECO:0000313" key="3">
    <source>
        <dbReference type="Proteomes" id="UP000587396"/>
    </source>
</evidence>
<dbReference type="Pfam" id="PF07155">
    <property type="entry name" value="ECF-ribofla_trS"/>
    <property type="match status" value="1"/>
</dbReference>
<protein>
    <submittedName>
        <fullName evidence="2">ECF transporter S component</fullName>
    </submittedName>
</protein>
<feature type="transmembrane region" description="Helical" evidence="1">
    <location>
        <begin position="197"/>
        <end position="214"/>
    </location>
</feature>
<dbReference type="InterPro" id="IPR009825">
    <property type="entry name" value="ECF_substrate-spec-like"/>
</dbReference>
<keyword evidence="1" id="KW-0812">Transmembrane</keyword>
<dbReference type="EMBL" id="JACMSE010000003">
    <property type="protein sequence ID" value="MBC2888972.1"/>
    <property type="molecule type" value="Genomic_DNA"/>
</dbReference>
<feature type="transmembrane region" description="Helical" evidence="1">
    <location>
        <begin position="35"/>
        <end position="53"/>
    </location>
</feature>
<feature type="transmembrane region" description="Helical" evidence="1">
    <location>
        <begin position="129"/>
        <end position="147"/>
    </location>
</feature>
<dbReference type="GO" id="GO:0016020">
    <property type="term" value="C:membrane"/>
    <property type="evidence" value="ECO:0007669"/>
    <property type="project" value="InterPro"/>
</dbReference>
<dbReference type="AlphaFoldDB" id="A0A842JA15"/>
<organism evidence="2 3">
    <name type="scientific">Gordonibacter massiliensis</name>
    <name type="common">ex Traore et al. 2017</name>
    <dbReference type="NCBI Taxonomy" id="1841863"/>
    <lineage>
        <taxon>Bacteria</taxon>
        <taxon>Bacillati</taxon>
        <taxon>Actinomycetota</taxon>
        <taxon>Coriobacteriia</taxon>
        <taxon>Eggerthellales</taxon>
        <taxon>Eggerthellaceae</taxon>
        <taxon>Gordonibacter</taxon>
    </lineage>
</organism>
<sequence>MIARILRHLEVPALVAVPVALAVCAFLQIEQTALLSLAVALAALAVFFASFEASRPALRQIMPTAVLGALGAAGRILFAPVPDFKPVSAICILAGAVFGRRSGFMAGALAALVSNFFFGQGPWTPWQMYAWGLVGYLAGVLAERGLFERRWAIYAYGFLSALLYGFLLNSWHVVGFVNPLTWQGALLAFGAGLPFDGVHGAATVAFLAALYAPWRKKLERIKRKYALVPHDEGRSPE</sequence>
<feature type="transmembrane region" description="Helical" evidence="1">
    <location>
        <begin position="12"/>
        <end position="29"/>
    </location>
</feature>
<dbReference type="Proteomes" id="UP000587396">
    <property type="component" value="Unassembled WGS sequence"/>
</dbReference>
<feature type="transmembrane region" description="Helical" evidence="1">
    <location>
        <begin position="154"/>
        <end position="177"/>
    </location>
</feature>
<keyword evidence="3" id="KW-1185">Reference proteome</keyword>
<proteinExistence type="predicted"/>
<accession>A0A842JA15</accession>